<feature type="non-terminal residue" evidence="2">
    <location>
        <position position="1"/>
    </location>
</feature>
<dbReference type="AlphaFoldDB" id="A0A0J8B404"/>
<feature type="region of interest" description="Disordered" evidence="1">
    <location>
        <begin position="1"/>
        <end position="81"/>
    </location>
</feature>
<dbReference type="EMBL" id="KQ092430">
    <property type="protein sequence ID" value="KMS94573.1"/>
    <property type="molecule type" value="Genomic_DNA"/>
</dbReference>
<gene>
    <name evidence="2" type="ORF">BVRB_020050</name>
</gene>
<evidence type="ECO:0000256" key="1">
    <source>
        <dbReference type="SAM" id="MobiDB-lite"/>
    </source>
</evidence>
<accession>A0A0J8B404</accession>
<proteinExistence type="predicted"/>
<reference evidence="2 3" key="1">
    <citation type="journal article" date="2014" name="Nature">
        <title>The genome of the recently domesticated crop plant sugar beet (Beta vulgaris).</title>
        <authorList>
            <person name="Dohm J.C."/>
            <person name="Minoche A.E."/>
            <person name="Holtgrawe D."/>
            <person name="Capella-Gutierrez S."/>
            <person name="Zakrzewski F."/>
            <person name="Tafer H."/>
            <person name="Rupp O."/>
            <person name="Sorensen T.R."/>
            <person name="Stracke R."/>
            <person name="Reinhardt R."/>
            <person name="Goesmann A."/>
            <person name="Kraft T."/>
            <person name="Schulz B."/>
            <person name="Stadler P.F."/>
            <person name="Schmidt T."/>
            <person name="Gabaldon T."/>
            <person name="Lehrach H."/>
            <person name="Weisshaar B."/>
            <person name="Himmelbauer H."/>
        </authorList>
    </citation>
    <scope>NUCLEOTIDE SEQUENCE [LARGE SCALE GENOMIC DNA]</scope>
    <source>
        <tissue evidence="2">Taproot</tissue>
    </source>
</reference>
<sequence>SENFEDSEKASKKDPNWSDLEENARCKKVSKKRKRQTQNENVAAESGLSNNLKSSQPRKLFADRAKSKMFTNSPGLSSVDNPFTDMLQFSGSVASIKDKNKRSRTRCVQKVELSQPM</sequence>
<evidence type="ECO:0000313" key="2">
    <source>
        <dbReference type="EMBL" id="KMS94573.1"/>
    </source>
</evidence>
<name>A0A0J8B404_BETVV</name>
<feature type="compositionally biased region" description="Basic residues" evidence="1">
    <location>
        <begin position="26"/>
        <end position="36"/>
    </location>
</feature>
<protein>
    <submittedName>
        <fullName evidence="2">Uncharacterized protein</fullName>
    </submittedName>
</protein>
<evidence type="ECO:0000313" key="3">
    <source>
        <dbReference type="Proteomes" id="UP000035740"/>
    </source>
</evidence>
<feature type="compositionally biased region" description="Basic and acidic residues" evidence="1">
    <location>
        <begin position="1"/>
        <end position="16"/>
    </location>
</feature>
<dbReference type="Proteomes" id="UP000035740">
    <property type="component" value="Unassembled WGS sequence"/>
</dbReference>
<feature type="compositionally biased region" description="Polar residues" evidence="1">
    <location>
        <begin position="69"/>
        <end position="81"/>
    </location>
</feature>
<keyword evidence="3" id="KW-1185">Reference proteome</keyword>
<organism evidence="2 3">
    <name type="scientific">Beta vulgaris subsp. vulgaris</name>
    <name type="common">Beet</name>
    <dbReference type="NCBI Taxonomy" id="3555"/>
    <lineage>
        <taxon>Eukaryota</taxon>
        <taxon>Viridiplantae</taxon>
        <taxon>Streptophyta</taxon>
        <taxon>Embryophyta</taxon>
        <taxon>Tracheophyta</taxon>
        <taxon>Spermatophyta</taxon>
        <taxon>Magnoliopsida</taxon>
        <taxon>eudicotyledons</taxon>
        <taxon>Gunneridae</taxon>
        <taxon>Pentapetalae</taxon>
        <taxon>Caryophyllales</taxon>
        <taxon>Chenopodiaceae</taxon>
        <taxon>Betoideae</taxon>
        <taxon>Beta</taxon>
    </lineage>
</organism>
<dbReference type="Gramene" id="KMS94573">
    <property type="protein sequence ID" value="KMS94573"/>
    <property type="gene ID" value="BVRB_020050"/>
</dbReference>
<feature type="non-terminal residue" evidence="2">
    <location>
        <position position="117"/>
    </location>
</feature>
<feature type="region of interest" description="Disordered" evidence="1">
    <location>
        <begin position="98"/>
        <end position="117"/>
    </location>
</feature>
<feature type="compositionally biased region" description="Polar residues" evidence="1">
    <location>
        <begin position="47"/>
        <end position="57"/>
    </location>
</feature>